<dbReference type="RefSeq" id="WP_088621073.1">
    <property type="nucleotide sequence ID" value="NZ_CP022129.1"/>
</dbReference>
<keyword evidence="2" id="KW-1185">Reference proteome</keyword>
<dbReference type="OrthoDB" id="179860at2"/>
<evidence type="ECO:0008006" key="3">
    <source>
        <dbReference type="Google" id="ProtNLM"/>
    </source>
</evidence>
<dbReference type="AlphaFoldDB" id="A0A1Z4C3U4"/>
<protein>
    <recommendedName>
        <fullName evidence="3">Helicase HerA central domain-containing protein</fullName>
    </recommendedName>
</protein>
<gene>
    <name evidence="1" type="ORF">CEK71_20245</name>
</gene>
<dbReference type="EMBL" id="CP022129">
    <property type="protein sequence ID" value="ASF48203.1"/>
    <property type="molecule type" value="Genomic_DNA"/>
</dbReference>
<organism evidence="1 2">
    <name type="scientific">Methylovulum psychrotolerans</name>
    <dbReference type="NCBI Taxonomy" id="1704499"/>
    <lineage>
        <taxon>Bacteria</taxon>
        <taxon>Pseudomonadati</taxon>
        <taxon>Pseudomonadota</taxon>
        <taxon>Gammaproteobacteria</taxon>
        <taxon>Methylococcales</taxon>
        <taxon>Methylococcaceae</taxon>
        <taxon>Methylovulum</taxon>
    </lineage>
</organism>
<proteinExistence type="predicted"/>
<dbReference type="KEGG" id="mpsy:CEK71_20245"/>
<evidence type="ECO:0000313" key="2">
    <source>
        <dbReference type="Proteomes" id="UP000197019"/>
    </source>
</evidence>
<name>A0A1Z4C3U4_9GAMM</name>
<dbReference type="Proteomes" id="UP000197019">
    <property type="component" value="Chromosome"/>
</dbReference>
<reference evidence="1 2" key="1">
    <citation type="submission" date="2017-06" db="EMBL/GenBank/DDBJ databases">
        <title>Genome Sequencing of the methanotroph Methylovulum psychrotolerants str. HV10-M2 isolated from a high-altitude environment.</title>
        <authorList>
            <person name="Mateos-Rivera A."/>
        </authorList>
    </citation>
    <scope>NUCLEOTIDE SEQUENCE [LARGE SCALE GENOMIC DNA]</scope>
    <source>
        <strain evidence="1 2">HV10_M2</strain>
    </source>
</reference>
<sequence>MDYLHNPDTALLRFSKNSKDDWLIDDAFKGTCIFGSTGSGKSSGSGHALAKTFLQAGFGGLVLCAKPNEADTWRNYCKETGQENSLIVMNGKGGKRFNFLDYELATTPRPLPLTHL</sequence>
<accession>A0A1Z4C3U4</accession>
<evidence type="ECO:0000313" key="1">
    <source>
        <dbReference type="EMBL" id="ASF48203.1"/>
    </source>
</evidence>